<dbReference type="GO" id="GO:0035556">
    <property type="term" value="P:intracellular signal transduction"/>
    <property type="evidence" value="ECO:0007669"/>
    <property type="project" value="InterPro"/>
</dbReference>
<keyword evidence="3" id="KW-1185">Reference proteome</keyword>
<sequence>MSRHQVLPPIEERGMYYGKIIRVMRNGDKKYEGKKILINEHDVKSFEKLLDSLNEKMKPITAIRRLYTPDNGTRITRMDEIEEDKLYVAAANDRFKRVG</sequence>
<name>A0AA88XTJ2_PINIB</name>
<dbReference type="PROSITE" id="PS50309">
    <property type="entry name" value="DC"/>
    <property type="match status" value="1"/>
</dbReference>
<dbReference type="Pfam" id="PF03607">
    <property type="entry name" value="DCX"/>
    <property type="match status" value="1"/>
</dbReference>
<proteinExistence type="predicted"/>
<dbReference type="GO" id="GO:0005874">
    <property type="term" value="C:microtubule"/>
    <property type="evidence" value="ECO:0007669"/>
    <property type="project" value="TreeGrafter"/>
</dbReference>
<accession>A0AA88XTJ2</accession>
<dbReference type="EMBL" id="VSWD01000011">
    <property type="protein sequence ID" value="KAK3087231.1"/>
    <property type="molecule type" value="Genomic_DNA"/>
</dbReference>
<dbReference type="InterPro" id="IPR003533">
    <property type="entry name" value="Doublecortin_dom"/>
</dbReference>
<feature type="domain" description="Doublecortin" evidence="1">
    <location>
        <begin position="19"/>
        <end position="99"/>
    </location>
</feature>
<evidence type="ECO:0000259" key="1">
    <source>
        <dbReference type="PROSITE" id="PS50309"/>
    </source>
</evidence>
<dbReference type="GO" id="GO:0005815">
    <property type="term" value="C:microtubule organizing center"/>
    <property type="evidence" value="ECO:0007669"/>
    <property type="project" value="TreeGrafter"/>
</dbReference>
<dbReference type="PANTHER" id="PTHR23004:SF11">
    <property type="entry name" value="PROTEIN RPI-1"/>
    <property type="match status" value="1"/>
</dbReference>
<dbReference type="Gene3D" id="3.10.20.230">
    <property type="entry name" value="Doublecortin domain"/>
    <property type="match status" value="1"/>
</dbReference>
<dbReference type="Proteomes" id="UP001186944">
    <property type="component" value="Unassembled WGS sequence"/>
</dbReference>
<gene>
    <name evidence="2" type="ORF">FSP39_003372</name>
</gene>
<protein>
    <recommendedName>
        <fullName evidence="1">Doublecortin domain-containing protein</fullName>
    </recommendedName>
</protein>
<evidence type="ECO:0000313" key="2">
    <source>
        <dbReference type="EMBL" id="KAK3087231.1"/>
    </source>
</evidence>
<organism evidence="2 3">
    <name type="scientific">Pinctada imbricata</name>
    <name type="common">Atlantic pearl-oyster</name>
    <name type="synonym">Pinctada martensii</name>
    <dbReference type="NCBI Taxonomy" id="66713"/>
    <lineage>
        <taxon>Eukaryota</taxon>
        <taxon>Metazoa</taxon>
        <taxon>Spiralia</taxon>
        <taxon>Lophotrochozoa</taxon>
        <taxon>Mollusca</taxon>
        <taxon>Bivalvia</taxon>
        <taxon>Autobranchia</taxon>
        <taxon>Pteriomorphia</taxon>
        <taxon>Pterioida</taxon>
        <taxon>Pterioidea</taxon>
        <taxon>Pteriidae</taxon>
        <taxon>Pinctada</taxon>
    </lineage>
</organism>
<dbReference type="SMART" id="SM00537">
    <property type="entry name" value="DCX"/>
    <property type="match status" value="1"/>
</dbReference>
<evidence type="ECO:0000313" key="3">
    <source>
        <dbReference type="Proteomes" id="UP001186944"/>
    </source>
</evidence>
<dbReference type="PANTHER" id="PTHR23004">
    <property type="entry name" value="DOUBLECORTIN DOMAIN CONTAINING 2"/>
    <property type="match status" value="1"/>
</dbReference>
<reference evidence="2" key="1">
    <citation type="submission" date="2019-08" db="EMBL/GenBank/DDBJ databases">
        <title>The improved chromosome-level genome for the pearl oyster Pinctada fucata martensii using PacBio sequencing and Hi-C.</title>
        <authorList>
            <person name="Zheng Z."/>
        </authorList>
    </citation>
    <scope>NUCLEOTIDE SEQUENCE</scope>
    <source>
        <strain evidence="2">ZZ-2019</strain>
        <tissue evidence="2">Adductor muscle</tissue>
    </source>
</reference>
<dbReference type="SUPFAM" id="SSF89837">
    <property type="entry name" value="Doublecortin (DC)"/>
    <property type="match status" value="1"/>
</dbReference>
<dbReference type="InterPro" id="IPR036572">
    <property type="entry name" value="Doublecortin_dom_sf"/>
</dbReference>
<dbReference type="AlphaFoldDB" id="A0AA88XTJ2"/>
<comment type="caution">
    <text evidence="2">The sequence shown here is derived from an EMBL/GenBank/DDBJ whole genome shotgun (WGS) entry which is preliminary data.</text>
</comment>